<dbReference type="Pfam" id="PF01547">
    <property type="entry name" value="SBP_bac_1"/>
    <property type="match status" value="1"/>
</dbReference>
<feature type="signal peptide" evidence="6">
    <location>
        <begin position="1"/>
        <end position="19"/>
    </location>
</feature>
<keyword evidence="9" id="KW-1185">Reference proteome</keyword>
<keyword evidence="5" id="KW-0449">Lipoprotein</keyword>
<gene>
    <name evidence="7" type="ORF">A5888_002251</name>
    <name evidence="8" type="ORF">A5888_004130</name>
</gene>
<evidence type="ECO:0000313" key="7">
    <source>
        <dbReference type="EMBL" id="OTP16037.1"/>
    </source>
</evidence>
<keyword evidence="1" id="KW-1003">Cell membrane</keyword>
<evidence type="ECO:0000256" key="2">
    <source>
        <dbReference type="ARBA" id="ARBA00022729"/>
    </source>
</evidence>
<dbReference type="RefSeq" id="WP_086349302.1">
    <property type="nucleotide sequence ID" value="NZ_CP147247.1"/>
</dbReference>
<dbReference type="PANTHER" id="PTHR43649">
    <property type="entry name" value="ARABINOSE-BINDING PROTEIN-RELATED"/>
    <property type="match status" value="1"/>
</dbReference>
<keyword evidence="4" id="KW-0564">Palmitate</keyword>
<reference evidence="8" key="3">
    <citation type="submission" date="2024-03" db="EMBL/GenBank/DDBJ databases">
        <title>The Genome Sequence of Enterococcus sp. DIV0242b.</title>
        <authorList>
            <consortium name="The Broad Institute Genomics Platform"/>
            <consortium name="The Broad Institute Microbial Omics Core"/>
            <consortium name="The Broad Institute Genomic Center for Infectious Diseases"/>
            <person name="Earl A."/>
            <person name="Manson A."/>
            <person name="Gilmore M."/>
            <person name="Schwartman J."/>
            <person name="Shea T."/>
            <person name="Abouelleil A."/>
            <person name="Cao P."/>
            <person name="Chapman S."/>
            <person name="Cusick C."/>
            <person name="Young S."/>
            <person name="Neafsey D."/>
            <person name="Nusbaum C."/>
            <person name="Birren B."/>
        </authorList>
    </citation>
    <scope>NUCLEOTIDE SEQUENCE</scope>
    <source>
        <strain evidence="8">9E7_DIV0242</strain>
    </source>
</reference>
<protein>
    <recommendedName>
        <fullName evidence="10">Extracellular solute-binding protein</fullName>
    </recommendedName>
</protein>
<dbReference type="Gene3D" id="3.40.190.10">
    <property type="entry name" value="Periplasmic binding protein-like II"/>
    <property type="match status" value="2"/>
</dbReference>
<dbReference type="Proteomes" id="UP000195141">
    <property type="component" value="Chromosome"/>
</dbReference>
<evidence type="ECO:0000313" key="9">
    <source>
        <dbReference type="Proteomes" id="UP000195141"/>
    </source>
</evidence>
<accession>A0A242K8L6</accession>
<sequence length="428" mass="46792">MKKFLTAGVVLGLSLVLTACNTAKDEKSETSEETVSGEITVVTNRVDADELYEKIETAFKKKYPEVTDIKWEASGTDYDQYIATRMNTTDYGDVVFIPFSMAGTPTDYEKYFEPLGKVDAMEKDYIDVTEADYEDTVYGLPTVLNSLGLVYNQTVFEEAGIKELPTSTDELIVAAKQIKEKTGAIPFYTNYQRLAVWAGALSSYGGEDFKSATLEKGTAFSEGQPIREVMDLIYELASNGLIEPDPVTLEGQQAQQQLADGKIAMLMSGSQDVAPIQALTDEKETIDIMPFPVLLDDKTSLALGAPSVIGINKNTKNKATAKAFLEFFISPESGFAADMGGMTPVKSELNEEEKKLVEENNVILTAPAASAEVETRYSAIANEAGVARLTDALQKIVNIGLYPEQNESYDAYVSSLESKWEAAAKNHE</sequence>
<keyword evidence="3" id="KW-0472">Membrane</keyword>
<proteinExistence type="predicted"/>
<dbReference type="InterPro" id="IPR050490">
    <property type="entry name" value="Bact_solute-bd_prot1"/>
</dbReference>
<evidence type="ECO:0000256" key="1">
    <source>
        <dbReference type="ARBA" id="ARBA00022475"/>
    </source>
</evidence>
<dbReference type="EMBL" id="NGMM01000003">
    <property type="protein sequence ID" value="OTP16037.1"/>
    <property type="molecule type" value="Genomic_DNA"/>
</dbReference>
<evidence type="ECO:0000256" key="4">
    <source>
        <dbReference type="ARBA" id="ARBA00023139"/>
    </source>
</evidence>
<organism evidence="7">
    <name type="scientific">Candidatus Enterococcus clewellii</name>
    <dbReference type="NCBI Taxonomy" id="1834193"/>
    <lineage>
        <taxon>Bacteria</taxon>
        <taxon>Bacillati</taxon>
        <taxon>Bacillota</taxon>
        <taxon>Bacilli</taxon>
        <taxon>Lactobacillales</taxon>
        <taxon>Enterococcaceae</taxon>
        <taxon>Enterococcus</taxon>
    </lineage>
</organism>
<dbReference type="PROSITE" id="PS51257">
    <property type="entry name" value="PROKAR_LIPOPROTEIN"/>
    <property type="match status" value="1"/>
</dbReference>
<evidence type="ECO:0008006" key="10">
    <source>
        <dbReference type="Google" id="ProtNLM"/>
    </source>
</evidence>
<dbReference type="EMBL" id="CP147247">
    <property type="protein sequence ID" value="WYJ92357.1"/>
    <property type="molecule type" value="Genomic_DNA"/>
</dbReference>
<evidence type="ECO:0000313" key="8">
    <source>
        <dbReference type="EMBL" id="WYJ92357.1"/>
    </source>
</evidence>
<evidence type="ECO:0000256" key="5">
    <source>
        <dbReference type="ARBA" id="ARBA00023288"/>
    </source>
</evidence>
<dbReference type="PANTHER" id="PTHR43649:SF33">
    <property type="entry name" value="POLYGALACTURONAN_RHAMNOGALACTURONAN-BINDING PROTEIN YTCQ"/>
    <property type="match status" value="1"/>
</dbReference>
<dbReference type="SUPFAM" id="SSF53850">
    <property type="entry name" value="Periplasmic binding protein-like II"/>
    <property type="match status" value="1"/>
</dbReference>
<evidence type="ECO:0000256" key="6">
    <source>
        <dbReference type="SAM" id="SignalP"/>
    </source>
</evidence>
<feature type="chain" id="PRO_5038556882" description="Extracellular solute-binding protein" evidence="6">
    <location>
        <begin position="20"/>
        <end position="428"/>
    </location>
</feature>
<reference evidence="7" key="1">
    <citation type="submission" date="2017-05" db="EMBL/GenBank/DDBJ databases">
        <title>The Genome Sequence of Enterococcus sp. 9E7_DIV0242.</title>
        <authorList>
            <consortium name="The Broad Institute Genomics Platform"/>
            <consortium name="The Broad Institute Genomic Center for Infectious Diseases"/>
            <person name="Earl A."/>
            <person name="Manson A."/>
            <person name="Schwartman J."/>
            <person name="Gilmore M."/>
            <person name="Abouelleil A."/>
            <person name="Cao P."/>
            <person name="Chapman S."/>
            <person name="Cusick C."/>
            <person name="Shea T."/>
            <person name="Young S."/>
            <person name="Neafsey D."/>
            <person name="Nusbaum C."/>
            <person name="Birren B."/>
        </authorList>
    </citation>
    <scope>NUCLEOTIDE SEQUENCE [LARGE SCALE GENOMIC DNA]</scope>
    <source>
        <strain evidence="7">9E7_DIV0242</strain>
    </source>
</reference>
<dbReference type="AlphaFoldDB" id="A0A242K8L6"/>
<name>A0A242K8L6_9ENTE</name>
<dbReference type="OrthoDB" id="2060074at2"/>
<dbReference type="InterPro" id="IPR006059">
    <property type="entry name" value="SBP"/>
</dbReference>
<reference evidence="8" key="2">
    <citation type="submission" date="2017-05" db="EMBL/GenBank/DDBJ databases">
        <authorList>
            <consortium name="The Broad Institute Genomics Platform"/>
            <consortium name="The Broad Institute Genomic Center for Infectious Diseases"/>
            <person name="Earl A."/>
            <person name="Manson A."/>
            <person name="Schwartman J."/>
            <person name="Gilmore M."/>
            <person name="Abouelleil A."/>
            <person name="Cao P."/>
            <person name="Chapman S."/>
            <person name="Cusick C."/>
            <person name="Shea T."/>
            <person name="Young S."/>
            <person name="Neafsey D."/>
            <person name="Nusbaum C."/>
            <person name="Birren B."/>
        </authorList>
    </citation>
    <scope>NUCLEOTIDE SEQUENCE</scope>
    <source>
        <strain evidence="8">9E7_DIV0242</strain>
    </source>
</reference>
<evidence type="ECO:0000256" key="3">
    <source>
        <dbReference type="ARBA" id="ARBA00023136"/>
    </source>
</evidence>
<keyword evidence="2 6" id="KW-0732">Signal</keyword>